<reference evidence="2 3" key="1">
    <citation type="submission" date="2020-04" db="EMBL/GenBank/DDBJ databases">
        <authorList>
            <person name="Basu S."/>
            <person name="Maruthanayagam V."/>
            <person name="Chakraborty S."/>
            <person name="Pramanik A."/>
            <person name="Mukherjee J."/>
            <person name="Brink B."/>
        </authorList>
    </citation>
    <scope>NUCLEOTIDE SEQUENCE [LARGE SCALE GENOMIC DNA]</scope>
    <source>
        <strain evidence="2 3">AP17</strain>
    </source>
</reference>
<dbReference type="PANTHER" id="PTHR31906">
    <property type="entry name" value="PLASTID-LIPID-ASSOCIATED PROTEIN 4, CHLOROPLASTIC-RELATED"/>
    <property type="match status" value="1"/>
</dbReference>
<accession>A0A6H1TTH7</accession>
<dbReference type="Pfam" id="PF04755">
    <property type="entry name" value="PAP_fibrillin"/>
    <property type="match status" value="1"/>
</dbReference>
<protein>
    <submittedName>
        <fullName evidence="2">Fibrillin</fullName>
    </submittedName>
</protein>
<organism evidence="2 3">
    <name type="scientific">Oxynema aestuarii AP17</name>
    <dbReference type="NCBI Taxonomy" id="2064643"/>
    <lineage>
        <taxon>Bacteria</taxon>
        <taxon>Bacillati</taxon>
        <taxon>Cyanobacteriota</taxon>
        <taxon>Cyanophyceae</taxon>
        <taxon>Oscillatoriophycideae</taxon>
        <taxon>Oscillatoriales</taxon>
        <taxon>Oscillatoriaceae</taxon>
        <taxon>Oxynema</taxon>
        <taxon>Oxynema aestuarii</taxon>
    </lineage>
</organism>
<dbReference type="EMBL" id="CP051167">
    <property type="protein sequence ID" value="QIZ69447.1"/>
    <property type="molecule type" value="Genomic_DNA"/>
</dbReference>
<evidence type="ECO:0000313" key="2">
    <source>
        <dbReference type="EMBL" id="QIZ69447.1"/>
    </source>
</evidence>
<evidence type="ECO:0000259" key="1">
    <source>
        <dbReference type="Pfam" id="PF04755"/>
    </source>
</evidence>
<name>A0A6H1TTH7_9CYAN</name>
<dbReference type="InterPro" id="IPR006843">
    <property type="entry name" value="PAP/fibrillin_dom"/>
</dbReference>
<dbReference type="AlphaFoldDB" id="A0A6H1TTH7"/>
<gene>
    <name evidence="2" type="ORF">HCG48_01640</name>
</gene>
<dbReference type="InterPro" id="IPR039633">
    <property type="entry name" value="PAP"/>
</dbReference>
<keyword evidence="3" id="KW-1185">Reference proteome</keyword>
<sequence length="196" mass="22045">MTVGKLDLLSAIAAKNRGLLATKSDNLAILALISQLEDRNPNPRPLDSAKVLLDGNWRLRYTTSQELLGIDRFPLTSLREIYQCVRLDRGRIYNIAEVASLPFLEGAIAVVAEFEAISERRVAVKFLRSIVGLQRAIGYQSPDRLIEEIEGDRKFLALDFKINSQTRRGWIDITYLDEDLRIARGNEGSVFVLTKG</sequence>
<feature type="domain" description="Plastid lipid-associated protein/fibrillin conserved" evidence="1">
    <location>
        <begin position="5"/>
        <end position="193"/>
    </location>
</feature>
<evidence type="ECO:0000313" key="3">
    <source>
        <dbReference type="Proteomes" id="UP000500857"/>
    </source>
</evidence>
<proteinExistence type="predicted"/>
<dbReference type="RefSeq" id="WP_168567604.1">
    <property type="nucleotide sequence ID" value="NZ_CP051167.1"/>
</dbReference>
<dbReference type="Proteomes" id="UP000500857">
    <property type="component" value="Chromosome"/>
</dbReference>
<dbReference type="KEGG" id="oxy:HCG48_01640"/>